<sequence>MPTADPLSEAANAVRELNESLAACGITLPSLRIDLPSCGFSATPRPLVELGRCNLETARRLTLVLREAAR</sequence>
<accession>A0A7W0DMC0</accession>
<dbReference type="Proteomes" id="UP000545761">
    <property type="component" value="Unassembled WGS sequence"/>
</dbReference>
<dbReference type="EMBL" id="JACEHE010000010">
    <property type="protein sequence ID" value="MBA2947650.1"/>
    <property type="molecule type" value="Genomic_DNA"/>
</dbReference>
<gene>
    <name evidence="1" type="ORF">H1D24_18010</name>
</gene>
<dbReference type="RefSeq" id="WP_181658621.1">
    <property type="nucleotide sequence ID" value="NZ_JACEHE010000010.1"/>
</dbReference>
<comment type="caution">
    <text evidence="1">The sequence shown here is derived from an EMBL/GenBank/DDBJ whole genome shotgun (WGS) entry which is preliminary data.</text>
</comment>
<organism evidence="1 2">
    <name type="scientific">Streptomyces himalayensis subsp. himalayensis</name>
    <dbReference type="NCBI Taxonomy" id="2756131"/>
    <lineage>
        <taxon>Bacteria</taxon>
        <taxon>Bacillati</taxon>
        <taxon>Actinomycetota</taxon>
        <taxon>Actinomycetes</taxon>
        <taxon>Kitasatosporales</taxon>
        <taxon>Streptomycetaceae</taxon>
        <taxon>Streptomyces</taxon>
        <taxon>Streptomyces himalayensis</taxon>
    </lineage>
</organism>
<name>A0A7W0DMC0_9ACTN</name>
<evidence type="ECO:0000313" key="2">
    <source>
        <dbReference type="Proteomes" id="UP000545761"/>
    </source>
</evidence>
<dbReference type="AlphaFoldDB" id="A0A7W0DMC0"/>
<evidence type="ECO:0000313" key="1">
    <source>
        <dbReference type="EMBL" id="MBA2947650.1"/>
    </source>
</evidence>
<proteinExistence type="predicted"/>
<protein>
    <submittedName>
        <fullName evidence="1">Uncharacterized protein</fullName>
    </submittedName>
</protein>
<reference evidence="1 2" key="1">
    <citation type="submission" date="2020-07" db="EMBL/GenBank/DDBJ databases">
        <title>Streptomyces isolated from Indian soil.</title>
        <authorList>
            <person name="Mandal S."/>
            <person name="Maiti P.K."/>
        </authorList>
    </citation>
    <scope>NUCLEOTIDE SEQUENCE [LARGE SCALE GENOMIC DNA]</scope>
    <source>
        <strain evidence="1 2">PSKA28</strain>
    </source>
</reference>